<comment type="caution">
    <text evidence="3">The sequence shown here is derived from an EMBL/GenBank/DDBJ whole genome shotgun (WGS) entry which is preliminary data.</text>
</comment>
<feature type="signal peptide" evidence="1">
    <location>
        <begin position="1"/>
        <end position="29"/>
    </location>
</feature>
<dbReference type="InterPro" id="IPR024301">
    <property type="entry name" value="Amidase_6"/>
</dbReference>
<evidence type="ECO:0000259" key="2">
    <source>
        <dbReference type="Pfam" id="PF12671"/>
    </source>
</evidence>
<feature type="chain" id="PRO_5047059372" evidence="1">
    <location>
        <begin position="30"/>
        <end position="400"/>
    </location>
</feature>
<keyword evidence="1" id="KW-0732">Signal</keyword>
<dbReference type="Pfam" id="PF12671">
    <property type="entry name" value="Amidase_6"/>
    <property type="match status" value="1"/>
</dbReference>
<evidence type="ECO:0000313" key="4">
    <source>
        <dbReference type="Proteomes" id="UP001176021"/>
    </source>
</evidence>
<protein>
    <submittedName>
        <fullName evidence="3">Amidase domain-containing protein</fullName>
    </submittedName>
</protein>
<proteinExistence type="predicted"/>
<accession>A0ABT8QZK0</accession>
<feature type="domain" description="Putative amidase" evidence="2">
    <location>
        <begin position="223"/>
        <end position="381"/>
    </location>
</feature>
<reference evidence="3" key="1">
    <citation type="submission" date="2022-05" db="EMBL/GenBank/DDBJ databases">
        <title>Expanded diversity of anoxic marine methylotrophy in a Black Sea sulfate reducing microorganism.</title>
        <authorList>
            <person name="Fischer P.Q."/>
            <person name="Stams A.J.M."/>
            <person name="Villanueva L."/>
            <person name="Sousa D.Z."/>
        </authorList>
    </citation>
    <scope>NUCLEOTIDE SEQUENCE</scope>
    <source>
        <strain evidence="3">P130</strain>
    </source>
</reference>
<name>A0ABT8QZK0_9FIRM</name>
<dbReference type="EMBL" id="JAMJEV010000048">
    <property type="protein sequence ID" value="MDO0826065.1"/>
    <property type="molecule type" value="Genomic_DNA"/>
</dbReference>
<sequence length="400" mass="44481">MFNLINRRTKLITLILILMLSIIPSYASASEKMDYVTFAKNIIEMDSKNSDLGTNFDLSKAVTPELASFLKNRADIRQYSIKLNNNYVTNYNVIVNLIENKTVQNKVYLKFQVAKSFNYIDLPDVNSGEGTIVEMLIDSKSNKVIDMYSPGNYFDNLIRGVNLDILNDSNRIGSTQIKAAEAKCTELKDSIRDEYILENIKVPEPDVSTTPSIITRATRYNLNGNNISAYARNNYNKQKPASGNGSVPYYDFSLISGNWDCTNFVSHALLAGGATVYDTGKSGISGTGWYYRDMNNRSSSWSGVINLYDFVTTNTTKGPGGTSAIYSTSPGSNRIGDIIQFHNGSVWIHSTVVTGTYPLDDRVGALVTGRSANGHYNDNTKASDVYPGYAKRILYLYNYK</sequence>
<evidence type="ECO:0000256" key="1">
    <source>
        <dbReference type="SAM" id="SignalP"/>
    </source>
</evidence>
<organism evidence="3 4">
    <name type="scientific">Desulfosporosinus nitroreducens</name>
    <dbReference type="NCBI Taxonomy" id="2018668"/>
    <lineage>
        <taxon>Bacteria</taxon>
        <taxon>Bacillati</taxon>
        <taxon>Bacillota</taxon>
        <taxon>Clostridia</taxon>
        <taxon>Eubacteriales</taxon>
        <taxon>Desulfitobacteriaceae</taxon>
        <taxon>Desulfosporosinus</taxon>
    </lineage>
</organism>
<dbReference type="Proteomes" id="UP001176021">
    <property type="component" value="Unassembled WGS sequence"/>
</dbReference>
<evidence type="ECO:0000313" key="3">
    <source>
        <dbReference type="EMBL" id="MDO0826065.1"/>
    </source>
</evidence>
<gene>
    <name evidence="3" type="ORF">M8H41_25120</name>
</gene>
<keyword evidence="4" id="KW-1185">Reference proteome</keyword>
<dbReference type="RefSeq" id="WP_302050410.1">
    <property type="nucleotide sequence ID" value="NZ_JAMJEV010000048.1"/>
</dbReference>